<comment type="caution">
    <text evidence="12">The sequence shown here is derived from an EMBL/GenBank/DDBJ whole genome shotgun (WGS) entry which is preliminary data.</text>
</comment>
<evidence type="ECO:0000259" key="10">
    <source>
        <dbReference type="Pfam" id="PF02518"/>
    </source>
</evidence>
<dbReference type="InterPro" id="IPR003594">
    <property type="entry name" value="HATPase_dom"/>
</dbReference>
<keyword evidence="6 12" id="KW-0418">Kinase</keyword>
<keyword evidence="4" id="KW-0808">Transferase</keyword>
<evidence type="ECO:0000313" key="13">
    <source>
        <dbReference type="Proteomes" id="UP000277671"/>
    </source>
</evidence>
<feature type="transmembrane region" description="Helical" evidence="9">
    <location>
        <begin position="88"/>
        <end position="107"/>
    </location>
</feature>
<name>A0A495JR27_9ACTN</name>
<feature type="domain" description="Histidine kinase/HSP90-like ATPase" evidence="10">
    <location>
        <begin position="435"/>
        <end position="521"/>
    </location>
</feature>
<evidence type="ECO:0000256" key="6">
    <source>
        <dbReference type="ARBA" id="ARBA00022777"/>
    </source>
</evidence>
<dbReference type="InterPro" id="IPR036890">
    <property type="entry name" value="HATPase_C_sf"/>
</dbReference>
<dbReference type="PANTHER" id="PTHR24421:SF10">
    <property type="entry name" value="NITRATE_NITRITE SENSOR PROTEIN NARQ"/>
    <property type="match status" value="1"/>
</dbReference>
<comment type="catalytic activity">
    <reaction evidence="1">
        <text>ATP + protein L-histidine = ADP + protein N-phospho-L-histidine.</text>
        <dbReference type="EC" id="2.7.13.3"/>
    </reaction>
</comment>
<dbReference type="SUPFAM" id="SSF55874">
    <property type="entry name" value="ATPase domain of HSP90 chaperone/DNA topoisomerase II/histidine kinase"/>
    <property type="match status" value="1"/>
</dbReference>
<dbReference type="AlphaFoldDB" id="A0A495JR27"/>
<dbReference type="EC" id="2.7.13.3" evidence="2"/>
<dbReference type="Proteomes" id="UP000277671">
    <property type="component" value="Unassembled WGS sequence"/>
</dbReference>
<accession>A0A495JR27</accession>
<keyword evidence="9" id="KW-0472">Membrane</keyword>
<evidence type="ECO:0000256" key="8">
    <source>
        <dbReference type="ARBA" id="ARBA00023012"/>
    </source>
</evidence>
<dbReference type="CDD" id="cd16917">
    <property type="entry name" value="HATPase_UhpB-NarQ-NarX-like"/>
    <property type="match status" value="1"/>
</dbReference>
<dbReference type="RefSeq" id="WP_147457145.1">
    <property type="nucleotide sequence ID" value="NZ_RBKT01000001.1"/>
</dbReference>
<evidence type="ECO:0000256" key="5">
    <source>
        <dbReference type="ARBA" id="ARBA00022741"/>
    </source>
</evidence>
<evidence type="ECO:0000256" key="9">
    <source>
        <dbReference type="SAM" id="Phobius"/>
    </source>
</evidence>
<evidence type="ECO:0000313" key="12">
    <source>
        <dbReference type="EMBL" id="RKR91423.1"/>
    </source>
</evidence>
<evidence type="ECO:0000256" key="1">
    <source>
        <dbReference type="ARBA" id="ARBA00000085"/>
    </source>
</evidence>
<dbReference type="GO" id="GO:0016020">
    <property type="term" value="C:membrane"/>
    <property type="evidence" value="ECO:0007669"/>
    <property type="project" value="InterPro"/>
</dbReference>
<feature type="transmembrane region" description="Helical" evidence="9">
    <location>
        <begin position="177"/>
        <end position="194"/>
    </location>
</feature>
<dbReference type="Gene3D" id="3.30.565.10">
    <property type="entry name" value="Histidine kinase-like ATPase, C-terminal domain"/>
    <property type="match status" value="1"/>
</dbReference>
<dbReference type="InterPro" id="IPR011712">
    <property type="entry name" value="Sig_transdc_His_kin_sub3_dim/P"/>
</dbReference>
<gene>
    <name evidence="12" type="ORF">BDK92_5819</name>
</gene>
<keyword evidence="5" id="KW-0547">Nucleotide-binding</keyword>
<dbReference type="InterPro" id="IPR050482">
    <property type="entry name" value="Sensor_HK_TwoCompSys"/>
</dbReference>
<dbReference type="GO" id="GO:0005524">
    <property type="term" value="F:ATP binding"/>
    <property type="evidence" value="ECO:0007669"/>
    <property type="project" value="UniProtKB-KW"/>
</dbReference>
<keyword evidence="9" id="KW-1133">Transmembrane helix</keyword>
<dbReference type="GO" id="GO:0000155">
    <property type="term" value="F:phosphorelay sensor kinase activity"/>
    <property type="evidence" value="ECO:0007669"/>
    <property type="project" value="InterPro"/>
</dbReference>
<dbReference type="OrthoDB" id="4198152at2"/>
<dbReference type="Pfam" id="PF07730">
    <property type="entry name" value="HisKA_3"/>
    <property type="match status" value="1"/>
</dbReference>
<protein>
    <recommendedName>
        <fullName evidence="2">histidine kinase</fullName>
        <ecNumber evidence="2">2.7.13.3</ecNumber>
    </recommendedName>
</protein>
<keyword evidence="9" id="KW-0812">Transmembrane</keyword>
<feature type="domain" description="Signal transduction histidine kinase subgroup 3 dimerisation and phosphoacceptor" evidence="11">
    <location>
        <begin position="333"/>
        <end position="398"/>
    </location>
</feature>
<keyword evidence="7" id="KW-0067">ATP-binding</keyword>
<evidence type="ECO:0000256" key="7">
    <source>
        <dbReference type="ARBA" id="ARBA00022840"/>
    </source>
</evidence>
<evidence type="ECO:0000259" key="11">
    <source>
        <dbReference type="Pfam" id="PF07730"/>
    </source>
</evidence>
<proteinExistence type="predicted"/>
<evidence type="ECO:0000256" key="2">
    <source>
        <dbReference type="ARBA" id="ARBA00012438"/>
    </source>
</evidence>
<reference evidence="12 13" key="1">
    <citation type="submission" date="2018-10" db="EMBL/GenBank/DDBJ databases">
        <title>Sequencing the genomes of 1000 actinobacteria strains.</title>
        <authorList>
            <person name="Klenk H.-P."/>
        </authorList>
    </citation>
    <scope>NUCLEOTIDE SEQUENCE [LARGE SCALE GENOMIC DNA]</scope>
    <source>
        <strain evidence="12 13">DSM 45175</strain>
    </source>
</reference>
<feature type="transmembrane region" description="Helical" evidence="9">
    <location>
        <begin position="147"/>
        <end position="165"/>
    </location>
</feature>
<feature type="transmembrane region" description="Helical" evidence="9">
    <location>
        <begin position="6"/>
        <end position="25"/>
    </location>
</feature>
<dbReference type="Gene3D" id="1.20.5.1930">
    <property type="match status" value="1"/>
</dbReference>
<organism evidence="12 13">
    <name type="scientific">Micromonospora pisi</name>
    <dbReference type="NCBI Taxonomy" id="589240"/>
    <lineage>
        <taxon>Bacteria</taxon>
        <taxon>Bacillati</taxon>
        <taxon>Actinomycetota</taxon>
        <taxon>Actinomycetes</taxon>
        <taxon>Micromonosporales</taxon>
        <taxon>Micromonosporaceae</taxon>
        <taxon>Micromonospora</taxon>
    </lineage>
</organism>
<feature type="transmembrane region" description="Helical" evidence="9">
    <location>
        <begin position="113"/>
        <end position="135"/>
    </location>
</feature>
<dbReference type="EMBL" id="RBKT01000001">
    <property type="protein sequence ID" value="RKR91423.1"/>
    <property type="molecule type" value="Genomic_DNA"/>
</dbReference>
<dbReference type="Pfam" id="PF02518">
    <property type="entry name" value="HATPase_c"/>
    <property type="match status" value="1"/>
</dbReference>
<keyword evidence="3" id="KW-0597">Phosphoprotein</keyword>
<keyword evidence="8" id="KW-0902">Two-component regulatory system</keyword>
<evidence type="ECO:0000256" key="4">
    <source>
        <dbReference type="ARBA" id="ARBA00022679"/>
    </source>
</evidence>
<dbReference type="PANTHER" id="PTHR24421">
    <property type="entry name" value="NITRATE/NITRITE SENSOR PROTEIN NARX-RELATED"/>
    <property type="match status" value="1"/>
</dbReference>
<sequence>MPEPAAYATAVAVAVSFLAAGAVAVRVRPRNPVGSLLIGVAVLWSIDKLVPAAPTMVRTVLAGGWAAVVAHLVVAFPTGRLRSAVPRLVIGLAYASVATVGLLRLTGSAPNQAVRVLMTLLTTLTGLAVLGLQLLRWRRSTLAQRHLLGPVLSIALVATVAFIVLKPAVIAGVAVRPLLPVLHLAMAAIPLAYLTSLLQRRFDRGAVAELVVHLRDAAPPVGIQPALAKALHDPSLRIGYWVAESESYVDLDGEQIRQPDGADRAATRIDRDGDPLALLVHDPALLDAPDLVEATCAAAALALTNERLTAELRVRLHQLAESRRQVVRTADTERRRLARDLHDGIQQRLLAIPITLGLAEATLTDGSDRARALIGEAKSSTLALLDELRAVAQGIHPPMLTERGLAGAVRELAALAPVPLRLTLDCAAPLPAEVETTAYFVVAEALANVTKHANAQRAEVRIVHGIGRLTVEVRDDGRGGADPARGTGLCGLGERVAATDGTLKVHSPAGGGTRIRAELPCE</sequence>
<evidence type="ECO:0000256" key="3">
    <source>
        <dbReference type="ARBA" id="ARBA00022553"/>
    </source>
</evidence>
<dbReference type="GO" id="GO:0046983">
    <property type="term" value="F:protein dimerization activity"/>
    <property type="evidence" value="ECO:0007669"/>
    <property type="project" value="InterPro"/>
</dbReference>
<feature type="transmembrane region" description="Helical" evidence="9">
    <location>
        <begin position="56"/>
        <end position="76"/>
    </location>
</feature>
<keyword evidence="13" id="KW-1185">Reference proteome</keyword>